<dbReference type="EMBL" id="CYPR01000203">
    <property type="protein sequence ID" value="CUH40340.1"/>
    <property type="molecule type" value="Genomic_DNA"/>
</dbReference>
<accession>A0A0M7BC80</accession>
<keyword evidence="3" id="KW-1185">Reference proteome</keyword>
<proteinExistence type="predicted"/>
<dbReference type="Proteomes" id="UP000049455">
    <property type="component" value="Unassembled WGS sequence"/>
</dbReference>
<dbReference type="STRING" id="313367.JSE7799_03072"/>
<evidence type="ECO:0000313" key="2">
    <source>
        <dbReference type="EMBL" id="CUH40340.1"/>
    </source>
</evidence>
<name>A0A0M7BC80_9RHOB</name>
<feature type="region of interest" description="Disordered" evidence="1">
    <location>
        <begin position="1"/>
        <end position="38"/>
    </location>
</feature>
<protein>
    <submittedName>
        <fullName evidence="2">Uncharacterized protein</fullName>
    </submittedName>
</protein>
<gene>
    <name evidence="2" type="ORF">JSE7799_03072</name>
</gene>
<feature type="compositionally biased region" description="Basic and acidic residues" evidence="1">
    <location>
        <begin position="23"/>
        <end position="36"/>
    </location>
</feature>
<feature type="compositionally biased region" description="Polar residues" evidence="1">
    <location>
        <begin position="1"/>
        <end position="10"/>
    </location>
</feature>
<evidence type="ECO:0000313" key="3">
    <source>
        <dbReference type="Proteomes" id="UP000049455"/>
    </source>
</evidence>
<reference evidence="2 3" key="1">
    <citation type="submission" date="2015-09" db="EMBL/GenBank/DDBJ databases">
        <authorList>
            <person name="Jackson K.R."/>
            <person name="Lunt B.L."/>
            <person name="Fisher J.N.B."/>
            <person name="Gardner A.V."/>
            <person name="Bailey M.E."/>
            <person name="Deus L.M."/>
            <person name="Earl A.S."/>
            <person name="Gibby P.D."/>
            <person name="Hartmann K.A."/>
            <person name="Liu J.E."/>
            <person name="Manci A.M."/>
            <person name="Nielsen D.A."/>
            <person name="Solomon M.B."/>
            <person name="Breakwell D.P."/>
            <person name="Burnett S.H."/>
            <person name="Grose J.H."/>
        </authorList>
    </citation>
    <scope>NUCLEOTIDE SEQUENCE [LARGE SCALE GENOMIC DNA]</scope>
    <source>
        <strain evidence="2 3">CECT 7799</strain>
    </source>
</reference>
<dbReference type="AlphaFoldDB" id="A0A0M7BC80"/>
<dbReference type="RefSeq" id="WP_055664399.1">
    <property type="nucleotide sequence ID" value="NZ_CYPR01000203.1"/>
</dbReference>
<evidence type="ECO:0000256" key="1">
    <source>
        <dbReference type="SAM" id="MobiDB-lite"/>
    </source>
</evidence>
<dbReference type="OrthoDB" id="7202559at2"/>
<sequence length="170" mass="18475">MTGQSETHTTADAMEANALPPELRAREMRADGKDHTPPMPEKLARAAKQMSAAEWAHRRLVLYLKAFEETLDPEQEAAMGFTDAAGGLMRIEGLGFHAPDIVTFSGVDGAGMRVQSIQHVSQLNVLLRAVPRPTDRPEAQRIGFRLARALEEEEAAESAADLDATSDTPV</sequence>
<organism evidence="2 3">
    <name type="scientific">Jannaschia seosinensis</name>
    <dbReference type="NCBI Taxonomy" id="313367"/>
    <lineage>
        <taxon>Bacteria</taxon>
        <taxon>Pseudomonadati</taxon>
        <taxon>Pseudomonadota</taxon>
        <taxon>Alphaproteobacteria</taxon>
        <taxon>Rhodobacterales</taxon>
        <taxon>Roseobacteraceae</taxon>
        <taxon>Jannaschia</taxon>
    </lineage>
</organism>